<keyword evidence="5 8" id="KW-1133">Transmembrane helix</keyword>
<keyword evidence="3 8" id="KW-0812">Transmembrane</keyword>
<dbReference type="RefSeq" id="XP_018271782.1">
    <property type="nucleotide sequence ID" value="XM_018414181.1"/>
</dbReference>
<dbReference type="InterPro" id="IPR057089">
    <property type="entry name" value="C2_TIP"/>
</dbReference>
<evidence type="ECO:0000256" key="1">
    <source>
        <dbReference type="ARBA" id="ARBA00004479"/>
    </source>
</evidence>
<keyword evidence="4 9" id="KW-0732">Signal</keyword>
<dbReference type="EMBL" id="KQ474077">
    <property type="protein sequence ID" value="KPV75733.1"/>
    <property type="molecule type" value="Genomic_DNA"/>
</dbReference>
<dbReference type="PANTHER" id="PTHR13412">
    <property type="entry name" value="T-CELL IMMUNOMODULATORY PROTEIN HOMOLOG"/>
    <property type="match status" value="1"/>
</dbReference>
<evidence type="ECO:0000256" key="3">
    <source>
        <dbReference type="ARBA" id="ARBA00022692"/>
    </source>
</evidence>
<dbReference type="Pfam" id="PF13517">
    <property type="entry name" value="FG-GAP_3"/>
    <property type="match status" value="1"/>
</dbReference>
<comment type="similarity">
    <text evidence="2">Belongs to the TIP family.</text>
</comment>
<keyword evidence="6 8" id="KW-0472">Membrane</keyword>
<evidence type="ECO:0000256" key="4">
    <source>
        <dbReference type="ARBA" id="ARBA00022729"/>
    </source>
</evidence>
<evidence type="ECO:0000313" key="12">
    <source>
        <dbReference type="Proteomes" id="UP000053890"/>
    </source>
</evidence>
<evidence type="ECO:0000256" key="8">
    <source>
        <dbReference type="SAM" id="Phobius"/>
    </source>
</evidence>
<dbReference type="GO" id="GO:0005886">
    <property type="term" value="C:plasma membrane"/>
    <property type="evidence" value="ECO:0007669"/>
    <property type="project" value="TreeGrafter"/>
</dbReference>
<feature type="transmembrane region" description="Helical" evidence="8">
    <location>
        <begin position="630"/>
        <end position="654"/>
    </location>
</feature>
<evidence type="ECO:0000259" key="10">
    <source>
        <dbReference type="Pfam" id="PF23122"/>
    </source>
</evidence>
<feature type="domain" description="T-cell immunomodulatory protein TIP C2" evidence="10">
    <location>
        <begin position="520"/>
        <end position="624"/>
    </location>
</feature>
<comment type="subcellular location">
    <subcellularLocation>
        <location evidence="1">Membrane</location>
        <topology evidence="1">Single-pass type I membrane protein</topology>
    </subcellularLocation>
</comment>
<evidence type="ECO:0000256" key="2">
    <source>
        <dbReference type="ARBA" id="ARBA00006496"/>
    </source>
</evidence>
<evidence type="ECO:0000256" key="7">
    <source>
        <dbReference type="ARBA" id="ARBA00023180"/>
    </source>
</evidence>
<evidence type="ECO:0000256" key="5">
    <source>
        <dbReference type="ARBA" id="ARBA00022989"/>
    </source>
</evidence>
<dbReference type="PANTHER" id="PTHR13412:SF0">
    <property type="entry name" value="T-CELL IMMUNOMODULATORY PROTEIN"/>
    <property type="match status" value="1"/>
</dbReference>
<evidence type="ECO:0000256" key="9">
    <source>
        <dbReference type="SAM" id="SignalP"/>
    </source>
</evidence>
<dbReference type="Pfam" id="PF23122">
    <property type="entry name" value="C2_ITFG1"/>
    <property type="match status" value="1"/>
</dbReference>
<name>A0A194S4S0_RHOGW</name>
<dbReference type="InterPro" id="IPR013517">
    <property type="entry name" value="FG-GAP"/>
</dbReference>
<evidence type="ECO:0000313" key="11">
    <source>
        <dbReference type="EMBL" id="KPV75733.1"/>
    </source>
</evidence>
<feature type="signal peptide" evidence="9">
    <location>
        <begin position="1"/>
        <end position="18"/>
    </location>
</feature>
<dbReference type="OrthoDB" id="10022113at2759"/>
<proteinExistence type="inferred from homology"/>
<dbReference type="SUPFAM" id="SSF69318">
    <property type="entry name" value="Integrin alpha N-terminal domain"/>
    <property type="match status" value="1"/>
</dbReference>
<dbReference type="InterPro" id="IPR024881">
    <property type="entry name" value="Tip"/>
</dbReference>
<gene>
    <name evidence="11" type="ORF">RHOBADRAFT_43157</name>
</gene>
<keyword evidence="7" id="KW-0325">Glycoprotein</keyword>
<accession>A0A194S4S0</accession>
<protein>
    <recommendedName>
        <fullName evidence="10">T-cell immunomodulatory protein TIP C2 domain-containing protein</fullName>
    </recommendedName>
</protein>
<dbReference type="OMA" id="PGDWIPW"/>
<dbReference type="InterPro" id="IPR028994">
    <property type="entry name" value="Integrin_alpha_N"/>
</dbReference>
<keyword evidence="12" id="KW-1185">Reference proteome</keyword>
<dbReference type="Proteomes" id="UP000053890">
    <property type="component" value="Unassembled WGS sequence"/>
</dbReference>
<feature type="chain" id="PRO_5008265461" description="T-cell immunomodulatory protein TIP C2 domain-containing protein" evidence="9">
    <location>
        <begin position="19"/>
        <end position="676"/>
    </location>
</feature>
<evidence type="ECO:0000256" key="6">
    <source>
        <dbReference type="ARBA" id="ARBA00023136"/>
    </source>
</evidence>
<organism evidence="11 12">
    <name type="scientific">Rhodotorula graminis (strain WP1)</name>
    <dbReference type="NCBI Taxonomy" id="578459"/>
    <lineage>
        <taxon>Eukaryota</taxon>
        <taxon>Fungi</taxon>
        <taxon>Dikarya</taxon>
        <taxon>Basidiomycota</taxon>
        <taxon>Pucciniomycotina</taxon>
        <taxon>Microbotryomycetes</taxon>
        <taxon>Sporidiobolales</taxon>
        <taxon>Sporidiobolaceae</taxon>
        <taxon>Rhodotorula</taxon>
    </lineage>
</organism>
<dbReference type="GeneID" id="28974629"/>
<reference evidence="11 12" key="1">
    <citation type="journal article" date="2015" name="Front. Microbiol.">
        <title>Genome sequence of the plant growth promoting endophytic yeast Rhodotorula graminis WP1.</title>
        <authorList>
            <person name="Firrincieli A."/>
            <person name="Otillar R."/>
            <person name="Salamov A."/>
            <person name="Schmutz J."/>
            <person name="Khan Z."/>
            <person name="Redman R.S."/>
            <person name="Fleck N.D."/>
            <person name="Lindquist E."/>
            <person name="Grigoriev I.V."/>
            <person name="Doty S.L."/>
        </authorList>
    </citation>
    <scope>NUCLEOTIDE SEQUENCE [LARGE SCALE GENOMIC DNA]</scope>
    <source>
        <strain evidence="11 12">WP1</strain>
    </source>
</reference>
<dbReference type="AlphaFoldDB" id="A0A194S4S0"/>
<sequence length="676" mass="74508">MLWSLCVVALLWLRHAQAAAWFPGVDHRYVDEKLIDAGPLGLPSNGIVAAFADLNGDGLVDLVHLGADQRTLSSFTWDRHKYTWIEQEHARIRTSSDLVVTNVVPGDFNYDGRVDLLVMGGSNPGGWWGSDDDIDMRVYLQHANGTFGEPQHVDSSVLAQPMPLDATGTLRTDLLGFPAGSKTPQLWKNAWNQSNRSAIFELSDAPLNVSSSPTGSFTCRFPNPHFNAFIDLDGDCLADLFFMCQDGDDVEHLSYQIWLNKKGAFEFAREGKLPKGTKSVGFADMDRDGTIDMVISSCTSPRHCALQIAYNSQIPLCDSSVPDHEACRDPEALCVADPHFSFDLSPSSSSDSSASMTTIPLSALLPGHELVVHSTAYRGEYPIAAQVGDYNIDGYPDLLVVTTKGHDRRAHILQSRPCESGSCTDAEVARKRRAFRVLSEGAEALDKITDVESVSWFDVDDDGSLDILVQRLGNSGAARTPVFIKNNYFHDAFFLKAEMLNGACPGWCEPQESGEKRYRPFGASYSGASFKFTVLDPTGARRSTQYGQLAQSTYASLLTPYSYFGLGRTNNYVENLFLGSTRHQPQHWLNIEGLIPNSQLLVMPHQEDSAGGGGGPDEWTRMMFLRPGDWIPWVSVVLVGAIIALGVVVVVLHVREKREDEAERRARLLHLNFQAL</sequence>